<dbReference type="SUPFAM" id="SSF48371">
    <property type="entry name" value="ARM repeat"/>
    <property type="match status" value="1"/>
</dbReference>
<dbReference type="InterPro" id="IPR011989">
    <property type="entry name" value="ARM-like"/>
</dbReference>
<sequence>MPEEQLNCFVRVVASVERVGNALGTLAFTWATVVLLGGYPTSITCVDFAYATALFFLEAARGQQGVKSLDMYYTHAFEKCMNASILAPKKLNLTNFAMESLESDSRKKQLCGVRILYSLVNREPYDKQVLSKVTNSMKTVTTLIQMLGWTNQEDNQIRLLAAKITAELARGLQIVTIPGAMNSISSLLDNQNKQQIQELIIQKDSGGEENCWILKLWHQMTKKWSILEEEQWTETDVFLVLGLVTLERLATYDIVNCMEISRSMDLIPKITEFTSNNSERICVNETSQKILIDLSLKVLRRLASIGGETGITLRHKISEDPFLLGNLAEILEDSKSSQELRKLTIDILIKLAMDETTKREIGSIQVIVQMLMFAFTAQDDLPGAYSDCSMTMKAGQALSMLTLESADNCSAIMKEPGHRFFKDVARMLVHDNRYIHVAANVLQNLCKHSRVELGDSDLVELSSVLPEVLGQVMDAEGKELEVLVGLSSQICRVSPKSFSKALEQGQKEARFVEKLINGLNANMKPNPQFPGIRSVIVEQCIYMMELSSRYATYFRNHELMEALIRVEKTPSRAEKYRLFLGNTGLIEHRGTKSIPNSSGIPSSIQKMAYGGRKSGSNGYAIWASIDGTCAIPGVSLSSRHPATTAPIRSTALIRIEIEAEGEAVKRIHVVGTSRWMQEGKELEVLVGLSSQICRVSPKSFSKALEQGQKEARFVEKLINALNANMKPNPQFPGIRSVIVEQCIYMMELSSRYATYFRNHELMEALIRVEKTPSRAEKYRLFLGNTGLIEHRVNLSSLVEKAKQLMAVHSTQQP</sequence>
<dbReference type="Gene3D" id="1.25.10.10">
    <property type="entry name" value="Leucine-rich Repeat Variant"/>
    <property type="match status" value="1"/>
</dbReference>
<dbReference type="Gramene" id="BGIOSGA026270-TA">
    <property type="protein sequence ID" value="BGIOSGA026270-PA"/>
    <property type="gene ID" value="BGIOSGA026270"/>
</dbReference>
<dbReference type="AlphaFoldDB" id="B8B5A6"/>
<reference evidence="1 2" key="1">
    <citation type="journal article" date="2005" name="PLoS Biol.">
        <title>The genomes of Oryza sativa: a history of duplications.</title>
        <authorList>
            <person name="Yu J."/>
            <person name="Wang J."/>
            <person name="Lin W."/>
            <person name="Li S."/>
            <person name="Li H."/>
            <person name="Zhou J."/>
            <person name="Ni P."/>
            <person name="Dong W."/>
            <person name="Hu S."/>
            <person name="Zeng C."/>
            <person name="Zhang J."/>
            <person name="Zhang Y."/>
            <person name="Li R."/>
            <person name="Xu Z."/>
            <person name="Li S."/>
            <person name="Li X."/>
            <person name="Zheng H."/>
            <person name="Cong L."/>
            <person name="Lin L."/>
            <person name="Yin J."/>
            <person name="Geng J."/>
            <person name="Li G."/>
            <person name="Shi J."/>
            <person name="Liu J."/>
            <person name="Lv H."/>
            <person name="Li J."/>
            <person name="Wang J."/>
            <person name="Deng Y."/>
            <person name="Ran L."/>
            <person name="Shi X."/>
            <person name="Wang X."/>
            <person name="Wu Q."/>
            <person name="Li C."/>
            <person name="Ren X."/>
            <person name="Wang J."/>
            <person name="Wang X."/>
            <person name="Li D."/>
            <person name="Liu D."/>
            <person name="Zhang X."/>
            <person name="Ji Z."/>
            <person name="Zhao W."/>
            <person name="Sun Y."/>
            <person name="Zhang Z."/>
            <person name="Bao J."/>
            <person name="Han Y."/>
            <person name="Dong L."/>
            <person name="Ji J."/>
            <person name="Chen P."/>
            <person name="Wu S."/>
            <person name="Liu J."/>
            <person name="Xiao Y."/>
            <person name="Bu D."/>
            <person name="Tan J."/>
            <person name="Yang L."/>
            <person name="Ye C."/>
            <person name="Zhang J."/>
            <person name="Xu J."/>
            <person name="Zhou Y."/>
            <person name="Yu Y."/>
            <person name="Zhang B."/>
            <person name="Zhuang S."/>
            <person name="Wei H."/>
            <person name="Liu B."/>
            <person name="Lei M."/>
            <person name="Yu H."/>
            <person name="Li Y."/>
            <person name="Xu H."/>
            <person name="Wei S."/>
            <person name="He X."/>
            <person name="Fang L."/>
            <person name="Zhang Z."/>
            <person name="Zhang Y."/>
            <person name="Huang X."/>
            <person name="Su Z."/>
            <person name="Tong W."/>
            <person name="Li J."/>
            <person name="Tong Z."/>
            <person name="Li S."/>
            <person name="Ye J."/>
            <person name="Wang L."/>
            <person name="Fang L."/>
            <person name="Lei T."/>
            <person name="Chen C."/>
            <person name="Chen H."/>
            <person name="Xu Z."/>
            <person name="Li H."/>
            <person name="Huang H."/>
            <person name="Zhang F."/>
            <person name="Xu H."/>
            <person name="Li N."/>
            <person name="Zhao C."/>
            <person name="Li S."/>
            <person name="Dong L."/>
            <person name="Huang Y."/>
            <person name="Li L."/>
            <person name="Xi Y."/>
            <person name="Qi Q."/>
            <person name="Li W."/>
            <person name="Zhang B."/>
            <person name="Hu W."/>
            <person name="Zhang Y."/>
            <person name="Tian X."/>
            <person name="Jiao Y."/>
            <person name="Liang X."/>
            <person name="Jin J."/>
            <person name="Gao L."/>
            <person name="Zheng W."/>
            <person name="Hao B."/>
            <person name="Liu S."/>
            <person name="Wang W."/>
            <person name="Yuan L."/>
            <person name="Cao M."/>
            <person name="McDermott J."/>
            <person name="Samudrala R."/>
            <person name="Wang J."/>
            <person name="Wong G.K."/>
            <person name="Yang H."/>
        </authorList>
    </citation>
    <scope>NUCLEOTIDE SEQUENCE [LARGE SCALE GENOMIC DNA]</scope>
    <source>
        <strain evidence="2">cv. 93-11</strain>
    </source>
</reference>
<evidence type="ECO:0000313" key="1">
    <source>
        <dbReference type="EMBL" id="EEC82566.1"/>
    </source>
</evidence>
<dbReference type="HOGENOM" id="CLU_006857_3_0_1"/>
<proteinExistence type="predicted"/>
<gene>
    <name evidence="1" type="ORF">OsI_27116</name>
</gene>
<dbReference type="STRING" id="39946.B8B5A6"/>
<dbReference type="PANTHER" id="PTHR33115">
    <property type="entry name" value="ARM REPEAT SUPERFAMILY PROTEIN"/>
    <property type="match status" value="1"/>
</dbReference>
<accession>B8B5A6</accession>
<dbReference type="OMA" id="EEQLNCF"/>
<name>B8B5A6_ORYSI</name>
<keyword evidence="2" id="KW-1185">Reference proteome</keyword>
<dbReference type="PANTHER" id="PTHR33115:SF11">
    <property type="entry name" value="OS07G0654700 PROTEIN"/>
    <property type="match status" value="1"/>
</dbReference>
<evidence type="ECO:0000313" key="2">
    <source>
        <dbReference type="Proteomes" id="UP000007015"/>
    </source>
</evidence>
<dbReference type="Proteomes" id="UP000007015">
    <property type="component" value="Chromosome 7"/>
</dbReference>
<protein>
    <submittedName>
        <fullName evidence="1">Uncharacterized protein</fullName>
    </submittedName>
</protein>
<dbReference type="EMBL" id="CM000132">
    <property type="protein sequence ID" value="EEC82566.1"/>
    <property type="molecule type" value="Genomic_DNA"/>
</dbReference>
<organism evidence="1 2">
    <name type="scientific">Oryza sativa subsp. indica</name>
    <name type="common">Rice</name>
    <dbReference type="NCBI Taxonomy" id="39946"/>
    <lineage>
        <taxon>Eukaryota</taxon>
        <taxon>Viridiplantae</taxon>
        <taxon>Streptophyta</taxon>
        <taxon>Embryophyta</taxon>
        <taxon>Tracheophyta</taxon>
        <taxon>Spermatophyta</taxon>
        <taxon>Magnoliopsida</taxon>
        <taxon>Liliopsida</taxon>
        <taxon>Poales</taxon>
        <taxon>Poaceae</taxon>
        <taxon>BOP clade</taxon>
        <taxon>Oryzoideae</taxon>
        <taxon>Oryzeae</taxon>
        <taxon>Oryzinae</taxon>
        <taxon>Oryza</taxon>
        <taxon>Oryza sativa</taxon>
    </lineage>
</organism>
<dbReference type="InterPro" id="IPR016024">
    <property type="entry name" value="ARM-type_fold"/>
</dbReference>